<proteinExistence type="predicted"/>
<dbReference type="PANTHER" id="PTHR36879">
    <property type="entry name" value="GLUTAMATE-RICH PROTEIN 4"/>
    <property type="match status" value="1"/>
</dbReference>
<dbReference type="KEGG" id="pcw:110202388"/>
<dbReference type="RefSeq" id="XP_020834126.1">
    <property type="nucleotide sequence ID" value="XM_020978467.1"/>
</dbReference>
<dbReference type="GeneID" id="110202388"/>
<reference evidence="3" key="1">
    <citation type="submission" date="2025-08" db="UniProtKB">
        <authorList>
            <consortium name="RefSeq"/>
        </authorList>
    </citation>
    <scope>IDENTIFICATION</scope>
    <source>
        <tissue evidence="3">Spleen</tissue>
    </source>
</reference>
<evidence type="ECO:0000313" key="2">
    <source>
        <dbReference type="Proteomes" id="UP000515140"/>
    </source>
</evidence>
<dbReference type="Proteomes" id="UP000515140">
    <property type="component" value="Unplaced"/>
</dbReference>
<dbReference type="Pfam" id="PF15039">
    <property type="entry name" value="DUF4530"/>
    <property type="match status" value="1"/>
</dbReference>
<dbReference type="InterPro" id="IPR029202">
    <property type="entry name" value="DUF4530"/>
</dbReference>
<sequence>MEAWGRLARAGLAPPELGAPPRALRDPSGAWSSPGAAAGAPRANDGMVWVWEQLWSLRRMDLQLFNQLCILGLEIQALREETGVDLDEEGEGLGASPTDWLIPDFEITI</sequence>
<dbReference type="AlphaFoldDB" id="A0A6P5JS19"/>
<gene>
    <name evidence="3" type="primary">ERICH4</name>
</gene>
<evidence type="ECO:0000256" key="1">
    <source>
        <dbReference type="SAM" id="MobiDB-lite"/>
    </source>
</evidence>
<dbReference type="PANTHER" id="PTHR36879:SF1">
    <property type="entry name" value="GLUTAMATE-RICH PROTEIN 4"/>
    <property type="match status" value="1"/>
</dbReference>
<dbReference type="CTD" id="100170765"/>
<accession>A0A6P5JS19</accession>
<name>A0A6P5JS19_PHACI</name>
<keyword evidence="2" id="KW-1185">Reference proteome</keyword>
<protein>
    <submittedName>
        <fullName evidence="3">Glutamate-rich protein 4</fullName>
    </submittedName>
</protein>
<organism evidence="2 3">
    <name type="scientific">Phascolarctos cinereus</name>
    <name type="common">Koala</name>
    <dbReference type="NCBI Taxonomy" id="38626"/>
    <lineage>
        <taxon>Eukaryota</taxon>
        <taxon>Metazoa</taxon>
        <taxon>Chordata</taxon>
        <taxon>Craniata</taxon>
        <taxon>Vertebrata</taxon>
        <taxon>Euteleostomi</taxon>
        <taxon>Mammalia</taxon>
        <taxon>Metatheria</taxon>
        <taxon>Diprotodontia</taxon>
        <taxon>Phascolarctidae</taxon>
        <taxon>Phascolarctos</taxon>
    </lineage>
</organism>
<dbReference type="InParanoid" id="A0A6P5JS19"/>
<evidence type="ECO:0000313" key="3">
    <source>
        <dbReference type="RefSeq" id="XP_020834126.1"/>
    </source>
</evidence>
<feature type="region of interest" description="Disordered" evidence="1">
    <location>
        <begin position="1"/>
        <end position="42"/>
    </location>
</feature>